<accession>A0A1G2DRV9</accession>
<dbReference type="AlphaFoldDB" id="A0A1G2DRV9"/>
<dbReference type="Proteomes" id="UP000178106">
    <property type="component" value="Unassembled WGS sequence"/>
</dbReference>
<gene>
    <name evidence="1" type="ORF">A2494_02610</name>
</gene>
<reference evidence="1 2" key="1">
    <citation type="journal article" date="2016" name="Nat. Commun.">
        <title>Thousands of microbial genomes shed light on interconnected biogeochemical processes in an aquifer system.</title>
        <authorList>
            <person name="Anantharaman K."/>
            <person name="Brown C.T."/>
            <person name="Hug L.A."/>
            <person name="Sharon I."/>
            <person name="Castelle C.J."/>
            <person name="Probst A.J."/>
            <person name="Thomas B.C."/>
            <person name="Singh A."/>
            <person name="Wilkins M.J."/>
            <person name="Karaoz U."/>
            <person name="Brodie E.L."/>
            <person name="Williams K.H."/>
            <person name="Hubbard S.S."/>
            <person name="Banfield J.F."/>
        </authorList>
    </citation>
    <scope>NUCLEOTIDE SEQUENCE [LARGE SCALE GENOMIC DNA]</scope>
</reference>
<proteinExistence type="predicted"/>
<comment type="caution">
    <text evidence="1">The sequence shown here is derived from an EMBL/GenBank/DDBJ whole genome shotgun (WGS) entry which is preliminary data.</text>
</comment>
<dbReference type="EMBL" id="MHLU01000175">
    <property type="protein sequence ID" value="OGZ16404.1"/>
    <property type="molecule type" value="Genomic_DNA"/>
</dbReference>
<evidence type="ECO:0000313" key="1">
    <source>
        <dbReference type="EMBL" id="OGZ16404.1"/>
    </source>
</evidence>
<organism evidence="1 2">
    <name type="scientific">Candidatus Lloydbacteria bacterium RIFOXYC12_FULL_46_25</name>
    <dbReference type="NCBI Taxonomy" id="1798670"/>
    <lineage>
        <taxon>Bacteria</taxon>
        <taxon>Candidatus Lloydiibacteriota</taxon>
    </lineage>
</organism>
<name>A0A1G2DRV9_9BACT</name>
<evidence type="ECO:0000313" key="2">
    <source>
        <dbReference type="Proteomes" id="UP000178106"/>
    </source>
</evidence>
<protein>
    <submittedName>
        <fullName evidence="1">Uncharacterized protein</fullName>
    </submittedName>
</protein>
<sequence>MRETEAQNLIRMFGGLDSLVGVLRITNLPSESQLEIVTRFSEHIFKRILLHVPREHIGRVIDVLDAHREEGSDFEELIIILGQHIPDNEISLREEIEQAIAHFRVSL</sequence>